<feature type="transmembrane region" description="Helical" evidence="13">
    <location>
        <begin position="103"/>
        <end position="125"/>
    </location>
</feature>
<dbReference type="Ensembl" id="ENSVKKT00000016743.1">
    <property type="protein sequence ID" value="ENSVKKP00000016346.1"/>
    <property type="gene ID" value="ENSVKKG00000011150.1"/>
</dbReference>
<proteinExistence type="inferred from homology"/>
<dbReference type="GO" id="GO:0004984">
    <property type="term" value="F:olfactory receptor activity"/>
    <property type="evidence" value="ECO:0007669"/>
    <property type="project" value="InterPro"/>
</dbReference>
<evidence type="ECO:0000256" key="4">
    <source>
        <dbReference type="ARBA" id="ARBA00022606"/>
    </source>
</evidence>
<feature type="transmembrane region" description="Helical" evidence="13">
    <location>
        <begin position="196"/>
        <end position="223"/>
    </location>
</feature>
<evidence type="ECO:0000259" key="14">
    <source>
        <dbReference type="PROSITE" id="PS50262"/>
    </source>
</evidence>
<keyword evidence="6 13" id="KW-0552">Olfaction</keyword>
<dbReference type="Proteomes" id="UP000694545">
    <property type="component" value="Unplaced"/>
</dbReference>
<dbReference type="FunFam" id="1.20.1070.10:FF:000037">
    <property type="entry name" value="Olfactory receptor"/>
    <property type="match status" value="1"/>
</dbReference>
<name>A0A8D2L3K5_VARKO</name>
<evidence type="ECO:0000256" key="6">
    <source>
        <dbReference type="ARBA" id="ARBA00022725"/>
    </source>
</evidence>
<comment type="similarity">
    <text evidence="12">Belongs to the G-protein coupled receptor 1 family.</text>
</comment>
<dbReference type="PANTHER" id="PTHR26452">
    <property type="entry name" value="OLFACTORY RECEPTOR"/>
    <property type="match status" value="1"/>
</dbReference>
<comment type="function">
    <text evidence="1">Odorant receptor.</text>
</comment>
<evidence type="ECO:0000313" key="15">
    <source>
        <dbReference type="Ensembl" id="ENSVKKP00000016346.1"/>
    </source>
</evidence>
<protein>
    <recommendedName>
        <fullName evidence="13">Olfactory receptor</fullName>
    </recommendedName>
</protein>
<dbReference type="InterPro" id="IPR000276">
    <property type="entry name" value="GPCR_Rhodpsn"/>
</dbReference>
<reference evidence="15" key="1">
    <citation type="submission" date="2025-08" db="UniProtKB">
        <authorList>
            <consortium name="Ensembl"/>
        </authorList>
    </citation>
    <scope>IDENTIFICATION</scope>
</reference>
<evidence type="ECO:0000256" key="10">
    <source>
        <dbReference type="ARBA" id="ARBA00023170"/>
    </source>
</evidence>
<keyword evidence="5 12" id="KW-0812">Transmembrane</keyword>
<organism evidence="15 16">
    <name type="scientific">Varanus komodoensis</name>
    <name type="common">Komodo dragon</name>
    <dbReference type="NCBI Taxonomy" id="61221"/>
    <lineage>
        <taxon>Eukaryota</taxon>
        <taxon>Metazoa</taxon>
        <taxon>Chordata</taxon>
        <taxon>Craniata</taxon>
        <taxon>Vertebrata</taxon>
        <taxon>Euteleostomi</taxon>
        <taxon>Lepidosauria</taxon>
        <taxon>Squamata</taxon>
        <taxon>Bifurcata</taxon>
        <taxon>Unidentata</taxon>
        <taxon>Episquamata</taxon>
        <taxon>Toxicofera</taxon>
        <taxon>Anguimorpha</taxon>
        <taxon>Paleoanguimorpha</taxon>
        <taxon>Varanoidea</taxon>
        <taxon>Varanidae</taxon>
        <taxon>Varanus</taxon>
    </lineage>
</organism>
<dbReference type="PRINTS" id="PR00237">
    <property type="entry name" value="GPCRRHODOPSN"/>
</dbReference>
<evidence type="ECO:0000256" key="8">
    <source>
        <dbReference type="ARBA" id="ARBA00023040"/>
    </source>
</evidence>
<feature type="transmembrane region" description="Helical" evidence="13">
    <location>
        <begin position="244"/>
        <end position="264"/>
    </location>
</feature>
<keyword evidence="9 13" id="KW-0472">Membrane</keyword>
<feature type="transmembrane region" description="Helical" evidence="13">
    <location>
        <begin position="146"/>
        <end position="163"/>
    </location>
</feature>
<dbReference type="PROSITE" id="PS50262">
    <property type="entry name" value="G_PROTEIN_RECEP_F1_2"/>
    <property type="match status" value="1"/>
</dbReference>
<accession>A0A8D2L3K5</accession>
<dbReference type="OMA" id="SSMNTFP"/>
<gene>
    <name evidence="15" type="primary">LOC123020167</name>
</gene>
<dbReference type="AlphaFoldDB" id="A0A8D2L3K5"/>
<comment type="subcellular location">
    <subcellularLocation>
        <location evidence="2 13">Cell membrane</location>
        <topology evidence="2 13">Multi-pass membrane protein</topology>
    </subcellularLocation>
</comment>
<evidence type="ECO:0000256" key="13">
    <source>
        <dbReference type="RuleBase" id="RU363047"/>
    </source>
</evidence>
<evidence type="ECO:0000256" key="2">
    <source>
        <dbReference type="ARBA" id="ARBA00004651"/>
    </source>
</evidence>
<keyword evidence="3 13" id="KW-1003">Cell membrane</keyword>
<dbReference type="PROSITE" id="PS00237">
    <property type="entry name" value="G_PROTEIN_RECEP_F1_1"/>
    <property type="match status" value="1"/>
</dbReference>
<dbReference type="InterPro" id="IPR000725">
    <property type="entry name" value="Olfact_rcpt"/>
</dbReference>
<evidence type="ECO:0000256" key="1">
    <source>
        <dbReference type="ARBA" id="ARBA00002936"/>
    </source>
</evidence>
<keyword evidence="8 12" id="KW-0297">G-protein coupled receptor</keyword>
<evidence type="ECO:0000256" key="9">
    <source>
        <dbReference type="ARBA" id="ARBA00023136"/>
    </source>
</evidence>
<keyword evidence="16" id="KW-1185">Reference proteome</keyword>
<evidence type="ECO:0000256" key="11">
    <source>
        <dbReference type="ARBA" id="ARBA00023224"/>
    </source>
</evidence>
<evidence type="ECO:0000256" key="3">
    <source>
        <dbReference type="ARBA" id="ARBA00022475"/>
    </source>
</evidence>
<evidence type="ECO:0000256" key="12">
    <source>
        <dbReference type="RuleBase" id="RU000688"/>
    </source>
</evidence>
<dbReference type="Gene3D" id="1.20.1070.10">
    <property type="entry name" value="Rhodopsin 7-helix transmembrane proteins"/>
    <property type="match status" value="1"/>
</dbReference>
<feature type="domain" description="G-protein coupled receptors family 1 profile" evidence="14">
    <location>
        <begin position="46"/>
        <end position="294"/>
    </location>
</feature>
<feature type="transmembrane region" description="Helical" evidence="13">
    <location>
        <begin position="28"/>
        <end position="53"/>
    </location>
</feature>
<sequence length="326" mass="36846">MFLQEQHLINATSRPGFLLLELSNIWDRQIMCFIGFLVFYLAAVAGNLIIISAIASDHHLHTPMYFFLMNLAIQDMGQVSVIFPKAMANSLRGSRHISFSGCVAQVLFFIFFIASDFFLLTVMAYDRYVAICNPLHYEMLMNKQSCIQMVSAVWVISFFYGILHTGGTFATPFCSNVIDQFFCEIPALLKLACSDLYLIEIGVLFLSSIFSSGCFIFIVVTYVRIFTAVLRIPSVQGRQKAFSTCFPHLIVFSFFTFTVYFAYLKPTPNSASHSDLAFTLIYSMLPPMMNPVIYSMRNKVIKQALSKILGLRYSSMCTSSSPFLQS</sequence>
<dbReference type="GO" id="GO:0005886">
    <property type="term" value="C:plasma membrane"/>
    <property type="evidence" value="ECO:0007669"/>
    <property type="project" value="UniProtKB-SubCell"/>
</dbReference>
<evidence type="ECO:0000256" key="7">
    <source>
        <dbReference type="ARBA" id="ARBA00022989"/>
    </source>
</evidence>
<dbReference type="InterPro" id="IPR017452">
    <property type="entry name" value="GPCR_Rhodpsn_7TM"/>
</dbReference>
<dbReference type="SUPFAM" id="SSF81321">
    <property type="entry name" value="Family A G protein-coupled receptor-like"/>
    <property type="match status" value="1"/>
</dbReference>
<evidence type="ECO:0000313" key="16">
    <source>
        <dbReference type="Proteomes" id="UP000694545"/>
    </source>
</evidence>
<dbReference type="CDD" id="cd15227">
    <property type="entry name" value="7tmA_OR14-like"/>
    <property type="match status" value="1"/>
</dbReference>
<dbReference type="InterPro" id="IPR050516">
    <property type="entry name" value="Olfactory_GPCR"/>
</dbReference>
<dbReference type="Pfam" id="PF13853">
    <property type="entry name" value="7tm_4"/>
    <property type="match status" value="1"/>
</dbReference>
<evidence type="ECO:0000256" key="5">
    <source>
        <dbReference type="ARBA" id="ARBA00022692"/>
    </source>
</evidence>
<keyword evidence="10 12" id="KW-0675">Receptor</keyword>
<dbReference type="GO" id="GO:0004930">
    <property type="term" value="F:G protein-coupled receptor activity"/>
    <property type="evidence" value="ECO:0007669"/>
    <property type="project" value="UniProtKB-KW"/>
</dbReference>
<feature type="transmembrane region" description="Helical" evidence="13">
    <location>
        <begin position="276"/>
        <end position="294"/>
    </location>
</feature>
<keyword evidence="7 13" id="KW-1133">Transmembrane helix</keyword>
<dbReference type="PRINTS" id="PR00245">
    <property type="entry name" value="OLFACTORYR"/>
</dbReference>
<keyword evidence="4 13" id="KW-0716">Sensory transduction</keyword>
<keyword evidence="11 12" id="KW-0807">Transducer</keyword>
<reference evidence="15" key="2">
    <citation type="submission" date="2025-09" db="UniProtKB">
        <authorList>
            <consortium name="Ensembl"/>
        </authorList>
    </citation>
    <scope>IDENTIFICATION</scope>
</reference>